<proteinExistence type="predicted"/>
<dbReference type="eggNOG" id="ENOG5032H7I">
    <property type="taxonomic scope" value="Bacteria"/>
</dbReference>
<dbReference type="EMBL" id="CP000142">
    <property type="protein sequence ID" value="ABA89153.1"/>
    <property type="molecule type" value="Genomic_DNA"/>
</dbReference>
<reference evidence="1 2" key="2">
    <citation type="journal article" date="2012" name="BMC Genomics">
        <title>The genome of Pelobacter carbinolicus reveals surprising metabolic capabilities and physiological features.</title>
        <authorList>
            <person name="Aklujkar M."/>
            <person name="Haveman S.A."/>
            <person name="Didonato R.Jr."/>
            <person name="Chertkov O."/>
            <person name="Han C.S."/>
            <person name="Land M.L."/>
            <person name="Brown P."/>
            <person name="Lovley D.R."/>
        </authorList>
    </citation>
    <scope>NUCLEOTIDE SEQUENCE [LARGE SCALE GENOMIC DNA]</scope>
    <source>
        <strain evidence="2">DSM 2380 / NBRC 103641 / GraBd1</strain>
    </source>
</reference>
<reference evidence="2" key="1">
    <citation type="submission" date="2005-10" db="EMBL/GenBank/DDBJ databases">
        <title>Complete sequence of Pelobacter carbinolicus DSM 2380.</title>
        <authorList>
            <person name="Copeland A."/>
            <person name="Lucas S."/>
            <person name="Lapidus A."/>
            <person name="Barry K."/>
            <person name="Detter J.C."/>
            <person name="Glavina T."/>
            <person name="Hammon N."/>
            <person name="Israni S."/>
            <person name="Pitluck S."/>
            <person name="Chertkov O."/>
            <person name="Schmutz J."/>
            <person name="Larimer F."/>
            <person name="Land M."/>
            <person name="Kyrpides N."/>
            <person name="Ivanova N."/>
            <person name="Richardson P."/>
        </authorList>
    </citation>
    <scope>NUCLEOTIDE SEQUENCE [LARGE SCALE GENOMIC DNA]</scope>
    <source>
        <strain evidence="2">DSM 2380 / NBRC 103641 / GraBd1</strain>
    </source>
</reference>
<evidence type="ECO:0000313" key="1">
    <source>
        <dbReference type="EMBL" id="ABA89153.1"/>
    </source>
</evidence>
<dbReference type="HOGENOM" id="CLU_165482_1_0_7"/>
<protein>
    <recommendedName>
        <fullName evidence="3">DUF465 domain-containing protein</fullName>
    </recommendedName>
</protein>
<gene>
    <name evidence="1" type="ordered locus">Pcar_1912</name>
</gene>
<organism evidence="1 2">
    <name type="scientific">Syntrophotalea carbinolica (strain DSM 2380 / NBRC 103641 / GraBd1)</name>
    <name type="common">Pelobacter carbinolicus</name>
    <dbReference type="NCBI Taxonomy" id="338963"/>
    <lineage>
        <taxon>Bacteria</taxon>
        <taxon>Pseudomonadati</taxon>
        <taxon>Thermodesulfobacteriota</taxon>
        <taxon>Desulfuromonadia</taxon>
        <taxon>Desulfuromonadales</taxon>
        <taxon>Syntrophotaleaceae</taxon>
        <taxon>Syntrophotalea</taxon>
    </lineage>
</organism>
<sequence>MEEQDLGLIQHLCDASPRYRRLYEEHVLLERELVVLDQQQHLSPEEEFQRKKVQKLKLAGKDEMEQILRSFKR</sequence>
<dbReference type="STRING" id="338963.Pcar_1912"/>
<name>Q3A3A4_SYNC1</name>
<evidence type="ECO:0000313" key="2">
    <source>
        <dbReference type="Proteomes" id="UP000002534"/>
    </source>
</evidence>
<dbReference type="Proteomes" id="UP000002534">
    <property type="component" value="Chromosome"/>
</dbReference>
<dbReference type="Gene3D" id="6.10.280.50">
    <property type="match status" value="1"/>
</dbReference>
<dbReference type="OrthoDB" id="5524440at2"/>
<dbReference type="KEGG" id="pca:Pcar_1912"/>
<accession>Q3A3A4</accession>
<dbReference type="RefSeq" id="WP_011341658.1">
    <property type="nucleotide sequence ID" value="NC_007498.2"/>
</dbReference>
<evidence type="ECO:0008006" key="3">
    <source>
        <dbReference type="Google" id="ProtNLM"/>
    </source>
</evidence>
<dbReference type="AlphaFoldDB" id="Q3A3A4"/>
<dbReference type="InterPro" id="IPR038444">
    <property type="entry name" value="DUF465_sf"/>
</dbReference>
<keyword evidence="2" id="KW-1185">Reference proteome</keyword>